<dbReference type="PROSITE" id="PS50297">
    <property type="entry name" value="ANK_REP_REGION"/>
    <property type="match status" value="3"/>
</dbReference>
<organism evidence="7">
    <name type="scientific">Clastoptera arizonana</name>
    <name type="common">Arizona spittle bug</name>
    <dbReference type="NCBI Taxonomy" id="38151"/>
    <lineage>
        <taxon>Eukaryota</taxon>
        <taxon>Metazoa</taxon>
        <taxon>Ecdysozoa</taxon>
        <taxon>Arthropoda</taxon>
        <taxon>Hexapoda</taxon>
        <taxon>Insecta</taxon>
        <taxon>Pterygota</taxon>
        <taxon>Neoptera</taxon>
        <taxon>Paraneoptera</taxon>
        <taxon>Hemiptera</taxon>
        <taxon>Auchenorrhyncha</taxon>
        <taxon>Cercopoidea</taxon>
        <taxon>Clastopteridae</taxon>
        <taxon>Clastoptera</taxon>
    </lineage>
</organism>
<evidence type="ECO:0000313" key="7">
    <source>
        <dbReference type="EMBL" id="JAS35717.1"/>
    </source>
</evidence>
<sequence>MYASLEEFEIKLKSVIEKMKHADSLSTSEDDEEEENTPDIGADINLDALSDSDVESSGSARAAKKKRTGFHFKRNEKGETPLHTACINGNLTLVQKLLDQGHPVDIRDHSGWLPLHEACNFGHTEIVKLLLDKGAAINDRGTATCGGMTPLLDAATCGNLSVMELLLERGASPLMRTNQGETVLDCLVAWRERYKQEEHRDLDSETLSYYHDMVQMLRAAIEKAGHKPRGPKSENNSASQATMQRRYSDSLTLSTSNIRRSSSEGKSRRSAEDKCERRVGTSRNENAASEYENAIKALRYKPASLAHQVHTQTKHEEKSPLINQNEVVDDWLIDDMETTGRGVKRKKGHQFEGQQLRKMQESQSLRKNDGGRSCNFRAISPVDCSSDSDSEPRIPSQSQRKNEPTIIESDDSSSSNLAQLTEIIEADDGVTRSQSNEPIRLPLSRKKQISLLSTGVSRQVISRPNEPSTSSNLTQNQRPSPTNISTQLVPCQSVKVRIEQKLLLVPLPTYQESPLTVEWLAKEAARRYHSLEGVEPKLSLSTEDGALLAPDDPISLLLSSPEVHATVSSWNLAPLNHRYKEACTALKLDMDDHIEWSLDACQATTVLCLEDCALLPIQFKPVVKALSHHNALQHLKLSGNQLGDEGVQVLSECVMKLCQLRELDISCNDITQEGFSHLAQQATQHRGLQNLEKLNLSHNPLGEDCLRSLGQVLKCSAALSTLEMVDVGLSPVSFRGCPELSLDSVEHLNLSYNTLDREGVDALLSRLEPTRLISLKLASTGDNIVREVALFFDQRDPYNLQYLDVSYCNADDDDILQLVKSLQHANQLQSLEINGNKLSDTSTLSEIYRLPINRLSMLGVEINDVLPQAPVAQFSCLSLVQQPWGSSGPFGLVTTDTIGT</sequence>
<keyword evidence="2" id="KW-0677">Repeat</keyword>
<dbReference type="InterPro" id="IPR002110">
    <property type="entry name" value="Ankyrin_rpt"/>
</dbReference>
<dbReference type="SUPFAM" id="SSF48403">
    <property type="entry name" value="Ankyrin repeat"/>
    <property type="match status" value="1"/>
</dbReference>
<comment type="subcellular location">
    <subcellularLocation>
        <location evidence="1">Nucleus</location>
    </subcellularLocation>
</comment>
<dbReference type="SMART" id="SM00248">
    <property type="entry name" value="ANK"/>
    <property type="match status" value="3"/>
</dbReference>
<feature type="region of interest" description="Disordered" evidence="6">
    <location>
        <begin position="19"/>
        <end position="66"/>
    </location>
</feature>
<accession>A0A1B6ECU5</accession>
<dbReference type="InterPro" id="IPR032675">
    <property type="entry name" value="LRR_dom_sf"/>
</dbReference>
<evidence type="ECO:0000256" key="3">
    <source>
        <dbReference type="ARBA" id="ARBA00022803"/>
    </source>
</evidence>
<dbReference type="InterPro" id="IPR052311">
    <property type="entry name" value="MMS22L-TONSL_complex_comp"/>
</dbReference>
<dbReference type="GO" id="GO:0031297">
    <property type="term" value="P:replication fork processing"/>
    <property type="evidence" value="ECO:0007669"/>
    <property type="project" value="TreeGrafter"/>
</dbReference>
<name>A0A1B6ECU5_9HEMI</name>
<dbReference type="Gene3D" id="1.25.40.20">
    <property type="entry name" value="Ankyrin repeat-containing domain"/>
    <property type="match status" value="1"/>
</dbReference>
<feature type="repeat" description="ANK" evidence="5">
    <location>
        <begin position="146"/>
        <end position="178"/>
    </location>
</feature>
<proteinExistence type="predicted"/>
<feature type="region of interest" description="Disordered" evidence="6">
    <location>
        <begin position="454"/>
        <end position="485"/>
    </location>
</feature>
<dbReference type="AlphaFoldDB" id="A0A1B6ECU5"/>
<feature type="repeat" description="ANK" evidence="5">
    <location>
        <begin position="110"/>
        <end position="142"/>
    </location>
</feature>
<dbReference type="Pfam" id="PF13516">
    <property type="entry name" value="LRR_6"/>
    <property type="match status" value="3"/>
</dbReference>
<feature type="compositionally biased region" description="Basic and acidic residues" evidence="6">
    <location>
        <begin position="261"/>
        <end position="279"/>
    </location>
</feature>
<keyword evidence="3" id="KW-0802">TPR repeat</keyword>
<evidence type="ECO:0000256" key="6">
    <source>
        <dbReference type="SAM" id="MobiDB-lite"/>
    </source>
</evidence>
<feature type="compositionally biased region" description="Basic and acidic residues" evidence="6">
    <location>
        <begin position="358"/>
        <end position="370"/>
    </location>
</feature>
<keyword evidence="5" id="KW-0040">ANK repeat</keyword>
<dbReference type="SUPFAM" id="SSF52047">
    <property type="entry name" value="RNI-like"/>
    <property type="match status" value="1"/>
</dbReference>
<evidence type="ECO:0000256" key="5">
    <source>
        <dbReference type="PROSITE-ProRule" id="PRU00023"/>
    </source>
</evidence>
<feature type="compositionally biased region" description="Acidic residues" evidence="6">
    <location>
        <begin position="28"/>
        <end position="37"/>
    </location>
</feature>
<dbReference type="Gene3D" id="3.80.10.10">
    <property type="entry name" value="Ribonuclease Inhibitor"/>
    <property type="match status" value="1"/>
</dbReference>
<evidence type="ECO:0000256" key="1">
    <source>
        <dbReference type="ARBA" id="ARBA00004123"/>
    </source>
</evidence>
<evidence type="ECO:0000256" key="4">
    <source>
        <dbReference type="ARBA" id="ARBA00023242"/>
    </source>
</evidence>
<dbReference type="GO" id="GO:0000724">
    <property type="term" value="P:double-strand break repair via homologous recombination"/>
    <property type="evidence" value="ECO:0007669"/>
    <property type="project" value="TreeGrafter"/>
</dbReference>
<dbReference type="PANTHER" id="PTHR46358:SF1">
    <property type="entry name" value="TONSOKU-LIKE PROTEIN"/>
    <property type="match status" value="1"/>
</dbReference>
<evidence type="ECO:0000256" key="2">
    <source>
        <dbReference type="ARBA" id="ARBA00022737"/>
    </source>
</evidence>
<dbReference type="InterPro" id="IPR036770">
    <property type="entry name" value="Ankyrin_rpt-contain_sf"/>
</dbReference>
<feature type="region of interest" description="Disordered" evidence="6">
    <location>
        <begin position="223"/>
        <end position="288"/>
    </location>
</feature>
<feature type="region of interest" description="Disordered" evidence="6">
    <location>
        <begin position="341"/>
        <end position="415"/>
    </location>
</feature>
<dbReference type="SMART" id="SM00368">
    <property type="entry name" value="LRR_RI"/>
    <property type="match status" value="5"/>
</dbReference>
<dbReference type="PRINTS" id="PR01415">
    <property type="entry name" value="ANKYRIN"/>
</dbReference>
<reference evidence="7" key="1">
    <citation type="submission" date="2015-12" db="EMBL/GenBank/DDBJ databases">
        <title>De novo transcriptome assembly of four potential Pierce s Disease insect vectors from Arizona vineyards.</title>
        <authorList>
            <person name="Tassone E.E."/>
        </authorList>
    </citation>
    <scope>NUCLEOTIDE SEQUENCE</scope>
</reference>
<dbReference type="EMBL" id="GEDC01001581">
    <property type="protein sequence ID" value="JAS35717.1"/>
    <property type="molecule type" value="Transcribed_RNA"/>
</dbReference>
<protein>
    <submittedName>
        <fullName evidence="7">Uncharacterized protein</fullName>
    </submittedName>
</protein>
<dbReference type="InterPro" id="IPR001611">
    <property type="entry name" value="Leu-rich_rpt"/>
</dbReference>
<dbReference type="PANTHER" id="PTHR46358">
    <property type="entry name" value="TONSOKU-LIKE PROTEIN"/>
    <property type="match status" value="1"/>
</dbReference>
<dbReference type="PROSITE" id="PS50088">
    <property type="entry name" value="ANK_REPEAT"/>
    <property type="match status" value="3"/>
</dbReference>
<dbReference type="GO" id="GO:0043596">
    <property type="term" value="C:nuclear replication fork"/>
    <property type="evidence" value="ECO:0007669"/>
    <property type="project" value="TreeGrafter"/>
</dbReference>
<dbReference type="Pfam" id="PF00560">
    <property type="entry name" value="LRR_1"/>
    <property type="match status" value="1"/>
</dbReference>
<feature type="compositionally biased region" description="Polar residues" evidence="6">
    <location>
        <begin position="233"/>
        <end position="258"/>
    </location>
</feature>
<gene>
    <name evidence="7" type="ORF">g.10397</name>
</gene>
<feature type="repeat" description="ANK" evidence="5">
    <location>
        <begin position="77"/>
        <end position="109"/>
    </location>
</feature>
<dbReference type="Pfam" id="PF12796">
    <property type="entry name" value="Ank_2"/>
    <property type="match status" value="1"/>
</dbReference>
<keyword evidence="4" id="KW-0539">Nucleus</keyword>